<dbReference type="PANTHER" id="PTHR46111">
    <property type="entry name" value="RIBOSOMAL RNA SMALL SUBUNIT METHYLTRANSFERASE I"/>
    <property type="match status" value="1"/>
</dbReference>
<keyword evidence="4" id="KW-0808">Transferase</keyword>
<dbReference type="SUPFAM" id="SSF53790">
    <property type="entry name" value="Tetrapyrrole methylase"/>
    <property type="match status" value="1"/>
</dbReference>
<dbReference type="InterPro" id="IPR008189">
    <property type="entry name" value="rRNA_ssu_MeTfrase_I"/>
</dbReference>
<dbReference type="PANTHER" id="PTHR46111:SF1">
    <property type="entry name" value="RIBOSOMAL RNA SMALL SUBUNIT METHYLTRANSFERASE I"/>
    <property type="match status" value="1"/>
</dbReference>
<keyword evidence="5" id="KW-0949">S-adenosyl-L-methionine</keyword>
<dbReference type="FunFam" id="3.30.950.10:FF:000002">
    <property type="entry name" value="Ribosomal RNA small subunit methyltransferase I"/>
    <property type="match status" value="1"/>
</dbReference>
<dbReference type="InterPro" id="IPR014777">
    <property type="entry name" value="4pyrrole_Mease_sub1"/>
</dbReference>
<dbReference type="Pfam" id="PF00590">
    <property type="entry name" value="TP_methylase"/>
    <property type="match status" value="1"/>
</dbReference>
<evidence type="ECO:0000313" key="8">
    <source>
        <dbReference type="Proteomes" id="UP001174909"/>
    </source>
</evidence>
<dbReference type="InterPro" id="IPR035996">
    <property type="entry name" value="4pyrrol_Methylase_sf"/>
</dbReference>
<evidence type="ECO:0000256" key="1">
    <source>
        <dbReference type="ARBA" id="ARBA00022490"/>
    </source>
</evidence>
<dbReference type="GO" id="GO:0008168">
    <property type="term" value="F:methyltransferase activity"/>
    <property type="evidence" value="ECO:0007669"/>
    <property type="project" value="UniProtKB-KW"/>
</dbReference>
<dbReference type="InterPro" id="IPR014776">
    <property type="entry name" value="4pyrrole_Mease_sub2"/>
</dbReference>
<keyword evidence="8" id="KW-1185">Reference proteome</keyword>
<dbReference type="EMBL" id="CASHTH010003516">
    <property type="protein sequence ID" value="CAI8045975.1"/>
    <property type="molecule type" value="Genomic_DNA"/>
</dbReference>
<evidence type="ECO:0000259" key="6">
    <source>
        <dbReference type="Pfam" id="PF00590"/>
    </source>
</evidence>
<dbReference type="InterPro" id="IPR018063">
    <property type="entry name" value="SAM_MeTrfase_RsmI_CS"/>
</dbReference>
<reference evidence="7" key="1">
    <citation type="submission" date="2023-03" db="EMBL/GenBank/DDBJ databases">
        <authorList>
            <person name="Steffen K."/>
            <person name="Cardenas P."/>
        </authorList>
    </citation>
    <scope>NUCLEOTIDE SEQUENCE</scope>
</reference>
<evidence type="ECO:0000256" key="4">
    <source>
        <dbReference type="ARBA" id="ARBA00022679"/>
    </source>
</evidence>
<evidence type="ECO:0000313" key="7">
    <source>
        <dbReference type="EMBL" id="CAI8045975.1"/>
    </source>
</evidence>
<keyword evidence="1" id="KW-0963">Cytoplasm</keyword>
<keyword evidence="3 7" id="KW-0489">Methyltransferase</keyword>
<comment type="caution">
    <text evidence="7">The sequence shown here is derived from an EMBL/GenBank/DDBJ whole genome shotgun (WGS) entry which is preliminary data.</text>
</comment>
<sequence>MKSTSLLRKEKLKNPQGKIKKPGTLYLVSTPIGNLEDITLRALRILKEVDLIAAEDTRQTRRLLTHYNIQTPLTSYFEGNQQMKGDKLIERLKAGETIALVSDAGTPIISDPGYPLLRGCIDAEIPIVPIPGASAVVTAASISGLPLHNFTFEGFLSPKSGKRKRQLSVLADEERTLILFESPHRFRRFLEDVLEVLGERDIVITRELTKRFEEIFRGNVSEALDKFRGTEPRGEFTIVIASKRRSDDN</sequence>
<dbReference type="NCBIfam" id="TIGR00096">
    <property type="entry name" value="16S rRNA (cytidine(1402)-2'-O)-methyltransferase"/>
    <property type="match status" value="1"/>
</dbReference>
<gene>
    <name evidence="7" type="ORF">GBAR_LOCUS25418</name>
</gene>
<dbReference type="InterPro" id="IPR000878">
    <property type="entry name" value="4pyrrol_Mease"/>
</dbReference>
<dbReference type="GO" id="GO:0006364">
    <property type="term" value="P:rRNA processing"/>
    <property type="evidence" value="ECO:0007669"/>
    <property type="project" value="UniProtKB-KW"/>
</dbReference>
<dbReference type="Gene3D" id="3.30.950.10">
    <property type="entry name" value="Methyltransferase, Cobalt-precorrin-4 Transmethylase, Domain 2"/>
    <property type="match status" value="1"/>
</dbReference>
<evidence type="ECO:0000256" key="5">
    <source>
        <dbReference type="ARBA" id="ARBA00022691"/>
    </source>
</evidence>
<dbReference type="Gene3D" id="3.40.1010.10">
    <property type="entry name" value="Cobalt-precorrin-4 Transmethylase, Domain 1"/>
    <property type="match status" value="1"/>
</dbReference>
<keyword evidence="2" id="KW-0698">rRNA processing</keyword>
<feature type="domain" description="Tetrapyrrole methylase" evidence="6">
    <location>
        <begin position="24"/>
        <end position="223"/>
    </location>
</feature>
<accession>A0AA35TCW4</accession>
<dbReference type="GO" id="GO:0032259">
    <property type="term" value="P:methylation"/>
    <property type="evidence" value="ECO:0007669"/>
    <property type="project" value="UniProtKB-KW"/>
</dbReference>
<protein>
    <submittedName>
        <fullName evidence="7">Ribosomal RNA small subunit methyltransferase I</fullName>
    </submittedName>
</protein>
<dbReference type="HAMAP" id="MF_01877">
    <property type="entry name" value="16SrRNA_methyltr_I"/>
    <property type="match status" value="1"/>
</dbReference>
<proteinExistence type="inferred from homology"/>
<dbReference type="FunFam" id="3.40.1010.10:FF:000002">
    <property type="entry name" value="Ribosomal RNA small subunit methyltransferase I"/>
    <property type="match status" value="1"/>
</dbReference>
<dbReference type="CDD" id="cd11648">
    <property type="entry name" value="RsmI"/>
    <property type="match status" value="1"/>
</dbReference>
<dbReference type="PROSITE" id="PS01296">
    <property type="entry name" value="RSMI"/>
    <property type="match status" value="1"/>
</dbReference>
<evidence type="ECO:0000256" key="2">
    <source>
        <dbReference type="ARBA" id="ARBA00022552"/>
    </source>
</evidence>
<dbReference type="PIRSF" id="PIRSF005917">
    <property type="entry name" value="MTase_YraL"/>
    <property type="match status" value="1"/>
</dbReference>
<organism evidence="7 8">
    <name type="scientific">Geodia barretti</name>
    <name type="common">Barrett's horny sponge</name>
    <dbReference type="NCBI Taxonomy" id="519541"/>
    <lineage>
        <taxon>Eukaryota</taxon>
        <taxon>Metazoa</taxon>
        <taxon>Porifera</taxon>
        <taxon>Demospongiae</taxon>
        <taxon>Heteroscleromorpha</taxon>
        <taxon>Tetractinellida</taxon>
        <taxon>Astrophorina</taxon>
        <taxon>Geodiidae</taxon>
        <taxon>Geodia</taxon>
    </lineage>
</organism>
<dbReference type="AlphaFoldDB" id="A0AA35TCW4"/>
<evidence type="ECO:0000256" key="3">
    <source>
        <dbReference type="ARBA" id="ARBA00022603"/>
    </source>
</evidence>
<name>A0AA35TCW4_GEOBA</name>
<dbReference type="Proteomes" id="UP001174909">
    <property type="component" value="Unassembled WGS sequence"/>
</dbReference>